<dbReference type="SMART" id="SM00368">
    <property type="entry name" value="LRR_RI"/>
    <property type="match status" value="6"/>
</dbReference>
<dbReference type="PANTHER" id="PTHR24113:SF12">
    <property type="entry name" value="RAN GTPASE-ACTIVATING PROTEIN 1"/>
    <property type="match status" value="1"/>
</dbReference>
<protein>
    <submittedName>
        <fullName evidence="5">Uncharacterized protein</fullName>
    </submittedName>
</protein>
<keyword evidence="6" id="KW-1185">Reference proteome</keyword>
<dbReference type="AlphaFoldDB" id="M1YVD1"/>
<dbReference type="InterPro" id="IPR001611">
    <property type="entry name" value="Leu-rich_rpt"/>
</dbReference>
<reference evidence="5 6" key="1">
    <citation type="journal article" date="2013" name="Front. Microbiol.">
        <title>The genome of Nitrospina gracilis illuminates the metabolism and evolution of the major marine nitrite oxidizer.</title>
        <authorList>
            <person name="Luecker S."/>
            <person name="Nowka B."/>
            <person name="Rattei T."/>
            <person name="Spieck E."/>
            <person name="and Daims H."/>
        </authorList>
    </citation>
    <scope>NUCLEOTIDE SEQUENCE [LARGE SCALE GENOMIC DNA]</scope>
    <source>
        <strain evidence="5 6">3/211</strain>
    </source>
</reference>
<dbReference type="GO" id="GO:0048471">
    <property type="term" value="C:perinuclear region of cytoplasm"/>
    <property type="evidence" value="ECO:0007669"/>
    <property type="project" value="TreeGrafter"/>
</dbReference>
<evidence type="ECO:0000313" key="5">
    <source>
        <dbReference type="EMBL" id="CCQ89446.1"/>
    </source>
</evidence>
<dbReference type="InterPro" id="IPR027038">
    <property type="entry name" value="RanGap"/>
</dbReference>
<dbReference type="GO" id="GO:0031267">
    <property type="term" value="F:small GTPase binding"/>
    <property type="evidence" value="ECO:0007669"/>
    <property type="project" value="TreeGrafter"/>
</dbReference>
<dbReference type="InParanoid" id="M1YVD1"/>
<dbReference type="HOGENOM" id="CLU_888044_0_0_0"/>
<name>M1YVD1_NITG3</name>
<dbReference type="Gene3D" id="3.80.10.10">
    <property type="entry name" value="Ribonuclease Inhibitor"/>
    <property type="match status" value="3"/>
</dbReference>
<dbReference type="GO" id="GO:0005829">
    <property type="term" value="C:cytosol"/>
    <property type="evidence" value="ECO:0007669"/>
    <property type="project" value="TreeGrafter"/>
</dbReference>
<dbReference type="RefSeq" id="WP_005005867.1">
    <property type="nucleotide sequence ID" value="NZ_HG422173.1"/>
</dbReference>
<keyword evidence="1" id="KW-0343">GTPase activation</keyword>
<keyword evidence="2" id="KW-0433">Leucine-rich repeat</keyword>
<dbReference type="GO" id="GO:0006913">
    <property type="term" value="P:nucleocytoplasmic transport"/>
    <property type="evidence" value="ECO:0007669"/>
    <property type="project" value="TreeGrafter"/>
</dbReference>
<dbReference type="SUPFAM" id="SSF52047">
    <property type="entry name" value="RNI-like"/>
    <property type="match status" value="1"/>
</dbReference>
<dbReference type="Pfam" id="PF13516">
    <property type="entry name" value="LRR_6"/>
    <property type="match status" value="5"/>
</dbReference>
<comment type="caution">
    <text evidence="5">The sequence shown here is derived from an EMBL/GenBank/DDBJ whole genome shotgun (WGS) entry which is preliminary data.</text>
</comment>
<evidence type="ECO:0000256" key="4">
    <source>
        <dbReference type="SAM" id="MobiDB-lite"/>
    </source>
</evidence>
<evidence type="ECO:0000256" key="1">
    <source>
        <dbReference type="ARBA" id="ARBA00022468"/>
    </source>
</evidence>
<sequence>MAVRSDGNTEYEANEPTYEEKSEKLHAEIARQLEQDASRLVLTGRYFGTDEARIIAECDAVKSVKTLDLSDNQLADEALMSLFQSPNLEQLEDLNLSINFITETGVKQLAEAEGVTVTHLKRLSMEDNRLKDPAAVALVNSPHFGELEELNLGWNEVADSTAEALGAGGKMPRLKTLILERNYITEAGVRTLLAGTVLDGLEELNLASNKLMGEGAAALATLKSLPNLKILWLTNNAIDDAGAKAIGESTHFPNLEKLYMGRNYFGQEGGDAVYYTKTLTGLKTLVLTEGVETNPDFVNYSRPELLRPDYEEE</sequence>
<dbReference type="STRING" id="1266370.NITGR_1050009"/>
<dbReference type="PANTHER" id="PTHR24113">
    <property type="entry name" value="RAN GTPASE-ACTIVATING PROTEIN 1"/>
    <property type="match status" value="1"/>
</dbReference>
<evidence type="ECO:0000256" key="2">
    <source>
        <dbReference type="ARBA" id="ARBA00022614"/>
    </source>
</evidence>
<organism evidence="5 6">
    <name type="scientific">Nitrospina gracilis (strain 3/211)</name>
    <dbReference type="NCBI Taxonomy" id="1266370"/>
    <lineage>
        <taxon>Bacteria</taxon>
        <taxon>Pseudomonadati</taxon>
        <taxon>Nitrospinota/Tectimicrobiota group</taxon>
        <taxon>Nitrospinota</taxon>
        <taxon>Nitrospinia</taxon>
        <taxon>Nitrospinales</taxon>
        <taxon>Nitrospinaceae</taxon>
        <taxon>Nitrospina</taxon>
    </lineage>
</organism>
<dbReference type="EMBL" id="CAQJ01000008">
    <property type="protein sequence ID" value="CCQ89446.1"/>
    <property type="molecule type" value="Genomic_DNA"/>
</dbReference>
<evidence type="ECO:0000313" key="6">
    <source>
        <dbReference type="Proteomes" id="UP000011704"/>
    </source>
</evidence>
<dbReference type="Proteomes" id="UP000011704">
    <property type="component" value="Unassembled WGS sequence"/>
</dbReference>
<feature type="region of interest" description="Disordered" evidence="4">
    <location>
        <begin position="1"/>
        <end position="20"/>
    </location>
</feature>
<dbReference type="OrthoDB" id="636045at2"/>
<evidence type="ECO:0000256" key="3">
    <source>
        <dbReference type="ARBA" id="ARBA00022737"/>
    </source>
</evidence>
<dbReference type="GO" id="GO:0005096">
    <property type="term" value="F:GTPase activator activity"/>
    <property type="evidence" value="ECO:0007669"/>
    <property type="project" value="UniProtKB-KW"/>
</dbReference>
<keyword evidence="3" id="KW-0677">Repeat</keyword>
<accession>M1YVD1</accession>
<proteinExistence type="predicted"/>
<dbReference type="InterPro" id="IPR032675">
    <property type="entry name" value="LRR_dom_sf"/>
</dbReference>
<gene>
    <name evidence="5" type="ORF">NITGR_1050009</name>
</gene>